<evidence type="ECO:0000256" key="4">
    <source>
        <dbReference type="ARBA" id="ARBA00023125"/>
    </source>
</evidence>
<dbReference type="GO" id="GO:0000156">
    <property type="term" value="F:phosphorelay response regulator activity"/>
    <property type="evidence" value="ECO:0007669"/>
    <property type="project" value="InterPro"/>
</dbReference>
<dbReference type="Gene3D" id="3.40.50.2300">
    <property type="match status" value="1"/>
</dbReference>
<accession>A0A1J6ZCQ6</accession>
<dbReference type="Pfam" id="PF25601">
    <property type="entry name" value="AAA_lid_14"/>
    <property type="match status" value="1"/>
</dbReference>
<dbReference type="InterPro" id="IPR027417">
    <property type="entry name" value="P-loop_NTPase"/>
</dbReference>
<dbReference type="SUPFAM" id="SSF52540">
    <property type="entry name" value="P-loop containing nucleoside triphosphate hydrolases"/>
    <property type="match status" value="1"/>
</dbReference>
<dbReference type="GO" id="GO:0005524">
    <property type="term" value="F:ATP binding"/>
    <property type="evidence" value="ECO:0007669"/>
    <property type="project" value="UniProtKB-KW"/>
</dbReference>
<reference evidence="9" key="1">
    <citation type="submission" date="2017-12" db="EMBL/GenBank/DDBJ databases">
        <title>FDA dAtabase for Regulatory Grade micrObial Sequences (FDA-ARGOS): Supporting development and validation of Infectious Disease Dx tests.</title>
        <authorList>
            <person name="Sichtig H."/>
            <person name="Tallon L."/>
            <person name="Sadzewicz L."/>
            <person name="Sengamalay N."/>
            <person name="Nagaraj S."/>
            <person name="Vavikolanu K."/>
            <person name="Aluvathingal J."/>
            <person name="Nadendla S."/>
            <person name="Pirone D.C."/>
            <person name="Hoffman M."/>
            <person name="Muruvanda T."/>
            <person name="Allard M."/>
            <person name="Evans P."/>
        </authorList>
    </citation>
    <scope>NUCLEOTIDE SEQUENCE [LARGE SCALE GENOMIC DNA]</scope>
    <source>
        <strain evidence="9">FDAARGOS_55</strain>
    </source>
</reference>
<feature type="domain" description="Sigma-54 factor interaction" evidence="6">
    <location>
        <begin position="330"/>
        <end position="560"/>
    </location>
</feature>
<feature type="domain" description="PAS" evidence="7">
    <location>
        <begin position="203"/>
        <end position="248"/>
    </location>
</feature>
<dbReference type="Gene3D" id="3.40.50.10660">
    <property type="entry name" value="PrpR receptor domain-like"/>
    <property type="match status" value="1"/>
</dbReference>
<dbReference type="CDD" id="cd00130">
    <property type="entry name" value="PAS"/>
    <property type="match status" value="1"/>
</dbReference>
<proteinExistence type="predicted"/>
<evidence type="ECO:0000259" key="6">
    <source>
        <dbReference type="PROSITE" id="PS50045"/>
    </source>
</evidence>
<evidence type="ECO:0000259" key="7">
    <source>
        <dbReference type="PROSITE" id="PS50112"/>
    </source>
</evidence>
<dbReference type="SUPFAM" id="SSF159800">
    <property type="entry name" value="PrpR receptor domain-like"/>
    <property type="match status" value="1"/>
</dbReference>
<keyword evidence="1" id="KW-0547">Nucleotide-binding</keyword>
<dbReference type="CDD" id="cd00009">
    <property type="entry name" value="AAA"/>
    <property type="match status" value="1"/>
</dbReference>
<evidence type="ECO:0000313" key="9">
    <source>
        <dbReference type="Proteomes" id="UP000236163"/>
    </source>
</evidence>
<gene>
    <name evidence="8" type="ORF">RK55_005345</name>
</gene>
<dbReference type="PANTHER" id="PTHR32071">
    <property type="entry name" value="TRANSCRIPTIONAL REGULATORY PROTEIN"/>
    <property type="match status" value="1"/>
</dbReference>
<sequence length="643" mass="72395">MLKLPNICIVSPLQALSLEAERLSDRYTGIANITILNATLDDVDSVIPVLRVNNPDLVISRGGMAWMLKQKIPQPVIEIKTSAYDIIDALRPYLGLNKNIGVIGFRSVIDGCMKIARMLNLQLTEFIIDEMVNPCIENARNDFVNYTQNNQIDLIIGDAICPIYFGTHSVEHFIPFHSGVESIELALYEAIQLYQALANEHIEQNQLNLLLDHTNKFILLIDNCGKVIHCNHKATELLQLSKHDLINKKIPSLTLNWEDLQNNIPLENELINTPYGEFVVNQFPIVENENLNRVVITLQTSSNLQNAEQKIRINEAKKLGFHARYHFDDFITCNREMQDRLRLARIYAGTEATILLLGENGTGKEVLAQSIHNASSHSNGPFVAVNCGAIPASIMESELFGYVDGAFSGASKKGRAGMFELAHNGTIFLDEISELDKFLQAKLLRILQERQLMRLGADHMIPVNVRVIAATNRNLPAMIATGEFREDLFYRLNVLKVTTLPLRERPDDIQIIGQATFNTLRKSYQLPPIALSEDLWGELKKYLWPGNVRQLNNIMERLALSFQSGVVSLSAAALLIEDLQADKACSSKQAQHNCPDCQLLEGPYKRIRSRILKGVLLRQQNNKSRAAKQLDIDRSSFSRWLGE</sequence>
<dbReference type="PROSITE" id="PS00676">
    <property type="entry name" value="SIGMA54_INTERACT_2"/>
    <property type="match status" value="1"/>
</dbReference>
<evidence type="ECO:0000313" key="8">
    <source>
        <dbReference type="EMBL" id="PNO32673.1"/>
    </source>
</evidence>
<comment type="caution">
    <text evidence="8">The sequence shown here is derived from an EMBL/GenBank/DDBJ whole genome shotgun (WGS) entry which is preliminary data.</text>
</comment>
<dbReference type="GO" id="GO:0003677">
    <property type="term" value="F:DNA binding"/>
    <property type="evidence" value="ECO:0007669"/>
    <property type="project" value="UniProtKB-KW"/>
</dbReference>
<protein>
    <submittedName>
        <fullName evidence="8">Transcriptional regulator</fullName>
    </submittedName>
</protein>
<dbReference type="Proteomes" id="UP000236163">
    <property type="component" value="Unassembled WGS sequence"/>
</dbReference>
<dbReference type="Gene3D" id="3.40.50.300">
    <property type="entry name" value="P-loop containing nucleotide triphosphate hydrolases"/>
    <property type="match status" value="1"/>
</dbReference>
<dbReference type="SMART" id="SM00382">
    <property type="entry name" value="AAA"/>
    <property type="match status" value="1"/>
</dbReference>
<dbReference type="PROSITE" id="PS50112">
    <property type="entry name" value="PAS"/>
    <property type="match status" value="1"/>
</dbReference>
<evidence type="ECO:0000256" key="2">
    <source>
        <dbReference type="ARBA" id="ARBA00022840"/>
    </source>
</evidence>
<keyword evidence="5" id="KW-0804">Transcription</keyword>
<dbReference type="EMBL" id="JWSP02000004">
    <property type="protein sequence ID" value="PNO32673.1"/>
    <property type="molecule type" value="Genomic_DNA"/>
</dbReference>
<dbReference type="InterPro" id="IPR035965">
    <property type="entry name" value="PAS-like_dom_sf"/>
</dbReference>
<evidence type="ECO:0000256" key="1">
    <source>
        <dbReference type="ARBA" id="ARBA00022741"/>
    </source>
</evidence>
<dbReference type="PROSITE" id="PS00688">
    <property type="entry name" value="SIGMA54_INTERACT_3"/>
    <property type="match status" value="1"/>
</dbReference>
<dbReference type="AlphaFoldDB" id="A0A1J6ZCQ6"/>
<evidence type="ECO:0000256" key="3">
    <source>
        <dbReference type="ARBA" id="ARBA00023015"/>
    </source>
</evidence>
<dbReference type="InterPro" id="IPR002078">
    <property type="entry name" value="Sigma_54_int"/>
</dbReference>
<dbReference type="InterPro" id="IPR003593">
    <property type="entry name" value="AAA+_ATPase"/>
</dbReference>
<dbReference type="InterPro" id="IPR010524">
    <property type="entry name" value="Sig_transdc_resp-reg_PrpR_N"/>
</dbReference>
<dbReference type="Gene3D" id="1.10.8.60">
    <property type="match status" value="1"/>
</dbReference>
<keyword evidence="2" id="KW-0067">ATP-binding</keyword>
<dbReference type="SUPFAM" id="SSF55785">
    <property type="entry name" value="PYP-like sensor domain (PAS domain)"/>
    <property type="match status" value="1"/>
</dbReference>
<dbReference type="PANTHER" id="PTHR32071:SF81">
    <property type="entry name" value="PROPIONATE CATABOLISM OPERON REGULATORY PROTEIN"/>
    <property type="match status" value="1"/>
</dbReference>
<dbReference type="InterPro" id="IPR058031">
    <property type="entry name" value="AAA_lid_NorR"/>
</dbReference>
<evidence type="ECO:0000256" key="5">
    <source>
        <dbReference type="ARBA" id="ARBA00023163"/>
    </source>
</evidence>
<name>A0A1J6ZCQ6_SALHO</name>
<dbReference type="SMART" id="SM00091">
    <property type="entry name" value="PAS"/>
    <property type="match status" value="1"/>
</dbReference>
<organism evidence="8 9">
    <name type="scientific">Salmonella enterica subsp. houtenae serovar 50:g,z51:-</name>
    <dbReference type="NCBI Taxonomy" id="1173947"/>
    <lineage>
        <taxon>Bacteria</taxon>
        <taxon>Pseudomonadati</taxon>
        <taxon>Pseudomonadota</taxon>
        <taxon>Gammaproteobacteria</taxon>
        <taxon>Enterobacterales</taxon>
        <taxon>Enterobacteriaceae</taxon>
        <taxon>Salmonella</taxon>
    </lineage>
</organism>
<dbReference type="Pfam" id="PF06506">
    <property type="entry name" value="PrpR_N"/>
    <property type="match status" value="1"/>
</dbReference>
<dbReference type="PROSITE" id="PS50045">
    <property type="entry name" value="SIGMA54_INTERACT_4"/>
    <property type="match status" value="1"/>
</dbReference>
<dbReference type="InterPro" id="IPR000014">
    <property type="entry name" value="PAS"/>
</dbReference>
<dbReference type="InterPro" id="IPR025944">
    <property type="entry name" value="Sigma_54_int_dom_CS"/>
</dbReference>
<dbReference type="Gene3D" id="3.30.450.20">
    <property type="entry name" value="PAS domain"/>
    <property type="match status" value="1"/>
</dbReference>
<dbReference type="Pfam" id="PF00158">
    <property type="entry name" value="Sigma54_activat"/>
    <property type="match status" value="1"/>
</dbReference>
<dbReference type="GO" id="GO:0006355">
    <property type="term" value="P:regulation of DNA-templated transcription"/>
    <property type="evidence" value="ECO:0007669"/>
    <property type="project" value="InterPro"/>
</dbReference>
<keyword evidence="4" id="KW-0238">DNA-binding</keyword>
<dbReference type="FunFam" id="3.40.50.300:FF:000006">
    <property type="entry name" value="DNA-binding transcriptional regulator NtrC"/>
    <property type="match status" value="1"/>
</dbReference>
<dbReference type="InterPro" id="IPR025943">
    <property type="entry name" value="Sigma_54_int_dom_ATP-bd_2"/>
</dbReference>
<dbReference type="STRING" id="523831.SEHO0A_04183"/>
<keyword evidence="3" id="KW-0805">Transcription regulation</keyword>